<feature type="domain" description="PTS EIIB type-2" evidence="17">
    <location>
        <begin position="381"/>
        <end position="469"/>
    </location>
</feature>
<dbReference type="NCBIfam" id="TIGR00851">
    <property type="entry name" value="mtlA"/>
    <property type="match status" value="1"/>
</dbReference>
<dbReference type="GO" id="GO:0009401">
    <property type="term" value="P:phosphoenolpyruvate-dependent sugar phosphotransferase system"/>
    <property type="evidence" value="ECO:0007669"/>
    <property type="project" value="UniProtKB-KW"/>
</dbReference>
<dbReference type="AlphaFoldDB" id="A0A1T4KXQ5"/>
<comment type="catalytic activity">
    <reaction evidence="1">
        <text>D-mannitol(out) + N(pros)-phospho-L-histidyl-[protein] = D-mannitol 1-phosphate(in) + L-histidyl-[protein]</text>
        <dbReference type="Rhea" id="RHEA:33363"/>
        <dbReference type="Rhea" id="RHEA-COMP:9745"/>
        <dbReference type="Rhea" id="RHEA-COMP:9746"/>
        <dbReference type="ChEBI" id="CHEBI:16899"/>
        <dbReference type="ChEBI" id="CHEBI:29979"/>
        <dbReference type="ChEBI" id="CHEBI:61381"/>
        <dbReference type="ChEBI" id="CHEBI:64837"/>
        <dbReference type="EC" id="2.7.1.197"/>
    </reaction>
</comment>
<keyword evidence="10" id="KW-0808">Transferase</keyword>
<organism evidence="19 20">
    <name type="scientific">Garciella nitratireducens DSM 15102</name>
    <dbReference type="NCBI Taxonomy" id="1121911"/>
    <lineage>
        <taxon>Bacteria</taxon>
        <taxon>Bacillati</taxon>
        <taxon>Bacillota</taxon>
        <taxon>Clostridia</taxon>
        <taxon>Eubacteriales</taxon>
        <taxon>Eubacteriaceae</taxon>
        <taxon>Garciella</taxon>
    </lineage>
</organism>
<dbReference type="CDD" id="cd05567">
    <property type="entry name" value="PTS_IIB_mannitol"/>
    <property type="match status" value="1"/>
</dbReference>
<evidence type="ECO:0000256" key="4">
    <source>
        <dbReference type="ARBA" id="ARBA00011909"/>
    </source>
</evidence>
<comment type="subcellular location">
    <subcellularLocation>
        <location evidence="3">Cell membrane</location>
        <topology evidence="3">Multi-pass membrane protein</topology>
    </subcellularLocation>
</comment>
<dbReference type="OrthoDB" id="9814222at2"/>
<comment type="function">
    <text evidence="2">The phosphoenolpyruvate-dependent sugar phosphotransferase system (sugar PTS), a major carbohydrate active transport system, catalyzes the phosphorylation of incoming sugar substrates concomitantly with their translocation across the cell membrane. The enzyme II CmtAB PTS system is involved in D-mannitol transport.</text>
</comment>
<dbReference type="GO" id="GO:0090563">
    <property type="term" value="F:protein-phosphocysteine-sugar phosphotransferase activity"/>
    <property type="evidence" value="ECO:0007669"/>
    <property type="project" value="TreeGrafter"/>
</dbReference>
<dbReference type="GO" id="GO:0005886">
    <property type="term" value="C:plasma membrane"/>
    <property type="evidence" value="ECO:0007669"/>
    <property type="project" value="UniProtKB-SubCell"/>
</dbReference>
<keyword evidence="13 16" id="KW-1133">Transmembrane helix</keyword>
<dbReference type="PANTHER" id="PTHR30181">
    <property type="entry name" value="MANNITOL PERMEASE IIC COMPONENT"/>
    <property type="match status" value="1"/>
</dbReference>
<evidence type="ECO:0000256" key="15">
    <source>
        <dbReference type="ARBA" id="ARBA00033349"/>
    </source>
</evidence>
<dbReference type="GO" id="GO:0022872">
    <property type="term" value="F:protein-N(PI)-phosphohistidine-mannitol phosphotransferase system transmembrane transporter activity"/>
    <property type="evidence" value="ECO:0007669"/>
    <property type="project" value="InterPro"/>
</dbReference>
<evidence type="ECO:0000256" key="16">
    <source>
        <dbReference type="SAM" id="Phobius"/>
    </source>
</evidence>
<evidence type="ECO:0000256" key="2">
    <source>
        <dbReference type="ARBA" id="ARBA00002434"/>
    </source>
</evidence>
<evidence type="ECO:0000313" key="19">
    <source>
        <dbReference type="EMBL" id="SJZ47222.1"/>
    </source>
</evidence>
<feature type="transmembrane region" description="Helical" evidence="16">
    <location>
        <begin position="60"/>
        <end position="78"/>
    </location>
</feature>
<evidence type="ECO:0000256" key="3">
    <source>
        <dbReference type="ARBA" id="ARBA00004651"/>
    </source>
</evidence>
<evidence type="ECO:0000256" key="1">
    <source>
        <dbReference type="ARBA" id="ARBA00001655"/>
    </source>
</evidence>
<evidence type="ECO:0000256" key="8">
    <source>
        <dbReference type="ARBA" id="ARBA00022553"/>
    </source>
</evidence>
<evidence type="ECO:0000256" key="9">
    <source>
        <dbReference type="ARBA" id="ARBA00022597"/>
    </source>
</evidence>
<keyword evidence="12 16" id="KW-0812">Transmembrane</keyword>
<feature type="transmembrane region" description="Helical" evidence="16">
    <location>
        <begin position="32"/>
        <end position="54"/>
    </location>
</feature>
<dbReference type="PROSITE" id="PS51099">
    <property type="entry name" value="PTS_EIIB_TYPE_2"/>
    <property type="match status" value="1"/>
</dbReference>
<keyword evidence="6" id="KW-0813">Transport</keyword>
<keyword evidence="14 16" id="KW-0472">Membrane</keyword>
<name>A0A1T4KXQ5_9FIRM</name>
<evidence type="ECO:0000259" key="18">
    <source>
        <dbReference type="PROSITE" id="PS51104"/>
    </source>
</evidence>
<dbReference type="EMBL" id="FUWV01000003">
    <property type="protein sequence ID" value="SJZ47222.1"/>
    <property type="molecule type" value="Genomic_DNA"/>
</dbReference>
<keyword evidence="20" id="KW-1185">Reference proteome</keyword>
<feature type="transmembrane region" description="Helical" evidence="16">
    <location>
        <begin position="258"/>
        <end position="276"/>
    </location>
</feature>
<feature type="transmembrane region" description="Helical" evidence="16">
    <location>
        <begin position="145"/>
        <end position="166"/>
    </location>
</feature>
<evidence type="ECO:0000313" key="20">
    <source>
        <dbReference type="Proteomes" id="UP000196365"/>
    </source>
</evidence>
<feature type="transmembrane region" description="Helical" evidence="16">
    <location>
        <begin position="324"/>
        <end position="346"/>
    </location>
</feature>
<dbReference type="InterPro" id="IPR004718">
    <property type="entry name" value="PTS_IIC_mtl"/>
</dbReference>
<proteinExistence type="predicted"/>
<keyword evidence="9" id="KW-0762">Sugar transport</keyword>
<evidence type="ECO:0000256" key="5">
    <source>
        <dbReference type="ARBA" id="ARBA00021825"/>
    </source>
</evidence>
<dbReference type="Proteomes" id="UP000196365">
    <property type="component" value="Unassembled WGS sequence"/>
</dbReference>
<evidence type="ECO:0000256" key="7">
    <source>
        <dbReference type="ARBA" id="ARBA00022475"/>
    </source>
</evidence>
<dbReference type="InterPro" id="IPR003352">
    <property type="entry name" value="PTS_EIIC"/>
</dbReference>
<feature type="domain" description="PTS EIIC type-2" evidence="18">
    <location>
        <begin position="24"/>
        <end position="355"/>
    </location>
</feature>
<dbReference type="Pfam" id="PF02302">
    <property type="entry name" value="PTS_IIB"/>
    <property type="match status" value="1"/>
</dbReference>
<evidence type="ECO:0000259" key="17">
    <source>
        <dbReference type="PROSITE" id="PS51099"/>
    </source>
</evidence>
<evidence type="ECO:0000256" key="11">
    <source>
        <dbReference type="ARBA" id="ARBA00022683"/>
    </source>
</evidence>
<dbReference type="EC" id="2.7.1.197" evidence="4"/>
<feature type="transmembrane region" description="Helical" evidence="16">
    <location>
        <begin position="281"/>
        <end position="304"/>
    </location>
</feature>
<reference evidence="19 20" key="1">
    <citation type="submission" date="2017-02" db="EMBL/GenBank/DDBJ databases">
        <authorList>
            <person name="Peterson S.W."/>
        </authorList>
    </citation>
    <scope>NUCLEOTIDE SEQUENCE [LARGE SCALE GENOMIC DNA]</scope>
    <source>
        <strain evidence="19 20">DSM 15102</strain>
    </source>
</reference>
<sequence length="469" mass="49791">MGSNNLEAKKEVSKGKTQENIQRFGRFLSGMVMPNIGAFIAWGFITALFIPTGWVPNEHLAVLVDPMIKYLLPLLIGYTGGKIVGESRGGVLGAIATMGVIVGSEVPMFLGAMVMGPLGGVVIKKFDQVVEGKIPAGFEMLVNNFSAGIIGAILSILAYLAIGPIIEIFNNILKAGVQGIVNIGLLPLTSIFVEPGKILFLNNAINHGIFGPIGIQEAKEFGKSIFFLIETNPGPGLGILLAYWIFAKGMVKQSAPGAIIIHFLGGIHEIYFPYVLMNPALLLAVIAGGASGVFTFNLLDAGLVATPSPGSIFALIAMTPKGTYFAVLTGVVVSIIVSFLVAAYFVKKSAGKLDDAQLTQAKDTVKELKKTPSIEKIKTIDKIIFACDAGMGSSAMGATTLKNKLKKAGLSHIEVIHCAVDEIPSDAKIVITHESLTNRAKRKAPNAEHISIKNFINSSEYDALIKRLS</sequence>
<dbReference type="InterPro" id="IPR003501">
    <property type="entry name" value="PTS_EIIB_2/3"/>
</dbReference>
<dbReference type="InterPro" id="IPR036095">
    <property type="entry name" value="PTS_EIIB-like_sf"/>
</dbReference>
<dbReference type="NCBIfam" id="NF011663">
    <property type="entry name" value="PRK15083.1"/>
    <property type="match status" value="1"/>
</dbReference>
<dbReference type="PROSITE" id="PS51104">
    <property type="entry name" value="PTS_EIIC_TYPE_2"/>
    <property type="match status" value="1"/>
</dbReference>
<dbReference type="FunFam" id="3.40.50.2300:FF:000047">
    <property type="entry name" value="PTS system mannitol-specific transporter subunit IICBA"/>
    <property type="match status" value="1"/>
</dbReference>
<evidence type="ECO:0000256" key="13">
    <source>
        <dbReference type="ARBA" id="ARBA00022989"/>
    </source>
</evidence>
<evidence type="ECO:0000256" key="6">
    <source>
        <dbReference type="ARBA" id="ARBA00022448"/>
    </source>
</evidence>
<dbReference type="RefSeq" id="WP_087678141.1">
    <property type="nucleotide sequence ID" value="NZ_FUWV01000003.1"/>
</dbReference>
<keyword evidence="7" id="KW-1003">Cell membrane</keyword>
<evidence type="ECO:0000256" key="12">
    <source>
        <dbReference type="ARBA" id="ARBA00022692"/>
    </source>
</evidence>
<dbReference type="InterPro" id="IPR029503">
    <property type="entry name" value="PTS_EIIB_mannitol"/>
</dbReference>
<accession>A0A1T4KXQ5</accession>
<evidence type="ECO:0000256" key="10">
    <source>
        <dbReference type="ARBA" id="ARBA00022679"/>
    </source>
</evidence>
<evidence type="ECO:0000256" key="14">
    <source>
        <dbReference type="ARBA" id="ARBA00023136"/>
    </source>
</evidence>
<dbReference type="SUPFAM" id="SSF52794">
    <property type="entry name" value="PTS system IIB component-like"/>
    <property type="match status" value="1"/>
</dbReference>
<gene>
    <name evidence="19" type="ORF">SAMN02745973_00715</name>
</gene>
<dbReference type="PANTHER" id="PTHR30181:SF2">
    <property type="entry name" value="PTS SYSTEM MANNITOL-SPECIFIC EIICBA COMPONENT"/>
    <property type="match status" value="1"/>
</dbReference>
<keyword evidence="11" id="KW-0598">Phosphotransferase system</keyword>
<keyword evidence="8" id="KW-0597">Phosphoprotein</keyword>
<feature type="transmembrane region" description="Helical" evidence="16">
    <location>
        <begin position="90"/>
        <end position="110"/>
    </location>
</feature>
<dbReference type="Pfam" id="PF02378">
    <property type="entry name" value="PTS_EIIC"/>
    <property type="match status" value="1"/>
</dbReference>
<dbReference type="InterPro" id="IPR013014">
    <property type="entry name" value="PTS_EIIC_2"/>
</dbReference>
<dbReference type="InterPro" id="IPR050893">
    <property type="entry name" value="Sugar_PTS"/>
</dbReference>
<dbReference type="InterPro" id="IPR013011">
    <property type="entry name" value="PTS_EIIB_2"/>
</dbReference>
<dbReference type="Gene3D" id="3.40.50.2300">
    <property type="match status" value="1"/>
</dbReference>
<protein>
    <recommendedName>
        <fullName evidence="5">PTS system mannitol-specific EIICB component</fullName>
        <ecNumber evidence="4">2.7.1.197</ecNumber>
    </recommendedName>
    <alternativeName>
        <fullName evidence="15">EIICB-Mtl</fullName>
    </alternativeName>
</protein>
<feature type="transmembrane region" description="Helical" evidence="16">
    <location>
        <begin position="225"/>
        <end position="246"/>
    </location>
</feature>